<sequence length="540" mass="60022">MPDTRKRDNSDSNVRENALLIETDCGMLKGRITTVNASALGGRTAEVRQFLGIPYAEPPVGALRWCPPRPPSPWNGVRDATRFAMPAPQNPNFLFEIRGPNSEEPDNEDCLYLNIHAPLYPEYPRLPVMVWIHGGSFYLGSGCQPLYDGQYLAGSGRAIVVTINYRLGALGFLRLKDISDIPATGNEGILDQIAALRWVQKNIAAFGGDPDNITLFGESAGAMSIASLFAAQDGNSESLGGRLFHKAIVQSGNPGVYSHPENATAMADKFCEILSALRGNVPLSHPPTTRELLKAQEILLNDPETNHQWGHLPFKPVLDNELITRPPIEAIRNGAGSSIAIMVGSNRDEWNLFSAARPETLTLDDQQIRNHLRRLLPDKWIQPLLDHYRRQAESQAENPWPLWSRVWNLMLTDMTFTVPGLRLLQAHSGKRFHYHFSQPLSAQPMLGACHASELGYVFGTHGDPSLQHLYGGEQEPHFLSESMRNAWLNFAESGDPGGGWPGFDQGHSRCFGNRDSDPMDTQVLQRVWEILDDRNLRGFL</sequence>
<evidence type="ECO:0000313" key="6">
    <source>
        <dbReference type="EMBL" id="WOX05191.1"/>
    </source>
</evidence>
<name>A0AAU0MYB1_9GAMM</name>
<dbReference type="GO" id="GO:0004104">
    <property type="term" value="F:cholinesterase activity"/>
    <property type="evidence" value="ECO:0007669"/>
    <property type="project" value="InterPro"/>
</dbReference>
<feature type="active site" description="Charge relay system" evidence="3">
    <location>
        <position position="349"/>
    </location>
</feature>
<dbReference type="SUPFAM" id="SSF53474">
    <property type="entry name" value="alpha/beta-Hydrolases"/>
    <property type="match status" value="1"/>
</dbReference>
<evidence type="ECO:0000256" key="4">
    <source>
        <dbReference type="RuleBase" id="RU361235"/>
    </source>
</evidence>
<dbReference type="PROSITE" id="PS00122">
    <property type="entry name" value="CARBOXYLESTERASE_B_1"/>
    <property type="match status" value="1"/>
</dbReference>
<protein>
    <recommendedName>
        <fullName evidence="4">Carboxylic ester hydrolase</fullName>
        <ecNumber evidence="4">3.1.1.-</ecNumber>
    </recommendedName>
</protein>
<dbReference type="PRINTS" id="PR00878">
    <property type="entry name" value="CHOLNESTRASE"/>
</dbReference>
<feature type="domain" description="Carboxylesterase type B" evidence="5">
    <location>
        <begin position="20"/>
        <end position="506"/>
    </location>
</feature>
<dbReference type="InterPro" id="IPR029058">
    <property type="entry name" value="AB_hydrolase_fold"/>
</dbReference>
<accession>A0AAU0MYB1</accession>
<keyword evidence="7" id="KW-1185">Reference proteome</keyword>
<dbReference type="InterPro" id="IPR002018">
    <property type="entry name" value="CarbesteraseB"/>
</dbReference>
<dbReference type="PANTHER" id="PTHR11559">
    <property type="entry name" value="CARBOXYLESTERASE"/>
    <property type="match status" value="1"/>
</dbReference>
<proteinExistence type="inferred from homology"/>
<dbReference type="InterPro" id="IPR000997">
    <property type="entry name" value="Cholinesterase"/>
</dbReference>
<dbReference type="RefSeq" id="WP_318953665.1">
    <property type="nucleotide sequence ID" value="NZ_CP137555.1"/>
</dbReference>
<gene>
    <name evidence="6" type="ORF">R5R33_15810</name>
</gene>
<feature type="active site" description="Charge relay system" evidence="3">
    <location>
        <position position="450"/>
    </location>
</feature>
<evidence type="ECO:0000259" key="5">
    <source>
        <dbReference type="Pfam" id="PF00135"/>
    </source>
</evidence>
<evidence type="ECO:0000256" key="2">
    <source>
        <dbReference type="ARBA" id="ARBA00022801"/>
    </source>
</evidence>
<dbReference type="Gene3D" id="3.40.50.1820">
    <property type="entry name" value="alpha/beta hydrolase"/>
    <property type="match status" value="1"/>
</dbReference>
<dbReference type="AlphaFoldDB" id="A0AAU0MYB1"/>
<evidence type="ECO:0000313" key="7">
    <source>
        <dbReference type="Proteomes" id="UP001302477"/>
    </source>
</evidence>
<evidence type="ECO:0000256" key="1">
    <source>
        <dbReference type="ARBA" id="ARBA00005964"/>
    </source>
</evidence>
<dbReference type="KEGG" id="mpaf:R5R33_15810"/>
<dbReference type="InterPro" id="IPR019826">
    <property type="entry name" value="Carboxylesterase_B_AS"/>
</dbReference>
<dbReference type="EMBL" id="CP137555">
    <property type="protein sequence ID" value="WOX05191.1"/>
    <property type="molecule type" value="Genomic_DNA"/>
</dbReference>
<comment type="similarity">
    <text evidence="1 4">Belongs to the type-B carboxylesterase/lipase family.</text>
</comment>
<dbReference type="EC" id="3.1.1.-" evidence="4"/>
<evidence type="ECO:0000256" key="3">
    <source>
        <dbReference type="PIRSR" id="PIRSR600997-1"/>
    </source>
</evidence>
<dbReference type="Proteomes" id="UP001302477">
    <property type="component" value="Chromosome"/>
</dbReference>
<reference evidence="6 7" key="1">
    <citation type="submission" date="2023-10" db="EMBL/GenBank/DDBJ databases">
        <title>Description of Microbulbifer bruguierae sp. nov., isolated from the sediments of mangrove plant Bruguiera sexangula and comparative genomic analyses of the genus Microbulbifer.</title>
        <authorList>
            <person name="Long M."/>
        </authorList>
    </citation>
    <scope>NUCLEOTIDE SEQUENCE [LARGE SCALE GENOMIC DNA]</scope>
    <source>
        <strain evidence="6 7">SPO729</strain>
    </source>
</reference>
<organism evidence="6 7">
    <name type="scientific">Microbulbifer pacificus</name>
    <dbReference type="NCBI Taxonomy" id="407164"/>
    <lineage>
        <taxon>Bacteria</taxon>
        <taxon>Pseudomonadati</taxon>
        <taxon>Pseudomonadota</taxon>
        <taxon>Gammaproteobacteria</taxon>
        <taxon>Cellvibrionales</taxon>
        <taxon>Microbulbiferaceae</taxon>
        <taxon>Microbulbifer</taxon>
    </lineage>
</organism>
<keyword evidence="2 4" id="KW-0378">Hydrolase</keyword>
<dbReference type="Pfam" id="PF00135">
    <property type="entry name" value="COesterase"/>
    <property type="match status" value="1"/>
</dbReference>
<dbReference type="InterPro" id="IPR050309">
    <property type="entry name" value="Type-B_Carboxylest/Lipase"/>
</dbReference>
<feature type="active site" description="Acyl-ester intermediate" evidence="3">
    <location>
        <position position="219"/>
    </location>
</feature>